<evidence type="ECO:0000256" key="1">
    <source>
        <dbReference type="ARBA" id="ARBA00037999"/>
    </source>
</evidence>
<dbReference type="InterPro" id="IPR015421">
    <property type="entry name" value="PyrdxlP-dep_Trfase_major"/>
</dbReference>
<dbReference type="CDD" id="cd00616">
    <property type="entry name" value="AHBA_syn"/>
    <property type="match status" value="1"/>
</dbReference>
<comment type="caution">
    <text evidence="3">The sequence shown here is derived from an EMBL/GenBank/DDBJ whole genome shotgun (WGS) entry which is preliminary data.</text>
</comment>
<dbReference type="InterPro" id="IPR015422">
    <property type="entry name" value="PyrdxlP-dep_Trfase_small"/>
</dbReference>
<keyword evidence="4" id="KW-1185">Reference proteome</keyword>
<dbReference type="Proteomes" id="UP000772812">
    <property type="component" value="Unassembled WGS sequence"/>
</dbReference>
<dbReference type="InterPro" id="IPR015424">
    <property type="entry name" value="PyrdxlP-dep_Trfase"/>
</dbReference>
<keyword evidence="2" id="KW-0663">Pyridoxal phosphate</keyword>
<dbReference type="Pfam" id="PF01041">
    <property type="entry name" value="DegT_DnrJ_EryC1"/>
    <property type="match status" value="1"/>
</dbReference>
<dbReference type="RefSeq" id="WP_200674662.1">
    <property type="nucleotide sequence ID" value="NZ_JAACYA010000002.1"/>
</dbReference>
<dbReference type="PANTHER" id="PTHR30244:SF34">
    <property type="entry name" value="DTDP-4-AMINO-4,6-DIDEOXYGALACTOSE TRANSAMINASE"/>
    <property type="match status" value="1"/>
</dbReference>
<dbReference type="EMBL" id="JAACYA010000002">
    <property type="protein sequence ID" value="MBK3333201.1"/>
    <property type="molecule type" value="Genomic_DNA"/>
</dbReference>
<protein>
    <submittedName>
        <fullName evidence="3">Lipopolysaccharide biosynthesis protein RfbH</fullName>
    </submittedName>
</protein>
<organism evidence="3 4">
    <name type="scientific">Persephonella atlantica</name>
    <dbReference type="NCBI Taxonomy" id="2699429"/>
    <lineage>
        <taxon>Bacteria</taxon>
        <taxon>Pseudomonadati</taxon>
        <taxon>Aquificota</taxon>
        <taxon>Aquificia</taxon>
        <taxon>Aquificales</taxon>
        <taxon>Hydrogenothermaceae</taxon>
        <taxon>Persephonella</taxon>
    </lineage>
</organism>
<proteinExistence type="inferred from homology"/>
<gene>
    <name evidence="3" type="primary">rfbH</name>
    <name evidence="3" type="ORF">GWK41_08970</name>
</gene>
<reference evidence="3 4" key="1">
    <citation type="journal article" date="2021" name="Syst. Appl. Microbiol.">
        <title>Persephonella atlantica sp. nov.: How to adapt to physico-chemical gradients in high temperature hydrothermal habitats.</title>
        <authorList>
            <person name="Francois D.X."/>
            <person name="Godfroy A."/>
            <person name="Mathien C."/>
            <person name="Aube J."/>
            <person name="Cathalot C."/>
            <person name="Lesongeur F."/>
            <person name="L'Haridon S."/>
            <person name="Philippon X."/>
            <person name="Roussel E.G."/>
        </authorList>
    </citation>
    <scope>NUCLEOTIDE SEQUENCE [LARGE SCALE GENOMIC DNA]</scope>
    <source>
        <strain evidence="3 4">MO1340</strain>
    </source>
</reference>
<evidence type="ECO:0000313" key="3">
    <source>
        <dbReference type="EMBL" id="MBK3333201.1"/>
    </source>
</evidence>
<name>A0ABS1GK43_9AQUI</name>
<dbReference type="PANTHER" id="PTHR30244">
    <property type="entry name" value="TRANSAMINASE"/>
    <property type="match status" value="1"/>
</dbReference>
<sequence>MGEYFNLLNQEEINKLSSIENKNELDKILRENIKQLSKIYFELRKKEGNRKYIQPSGKVLDENELFYMIDASLDMWLTTGRFNDKFERKLAQFIGVKYALTTNSGSSANLLAVSALTSYKLGDKRLKEGDEVITVAAGFPTTVAPIIQNNLIPVFVDVELGTYNIDINQIEEAITEKTKAIFIAHTLGNPFDLSKVMELAEKYNLWVIEDNCDALGSKYNGKYTGSFGHISTISFYPAHHITMGEGGAVLTNDHELYKIIMSFRDWGRDCWCPPGKDDTCKRRFNWKLGNLPKGYDHKYIYSHLGYNLKITDWQAAIGLAQLEKLPDFIEKRKENFKLLYERLKEFEDYLILPKTTPNSEPSWFGFPITVKENAPFSKFELVKYLESNGIGTRQLFAGNMLRHPAFIETNIKLRIRNSDIINSKELSEEHYKLLPNTDRVMNGTFWIGVWPGLGKDNIEYIINTFKTFIKGVK</sequence>
<dbReference type="Gene3D" id="3.90.1150.10">
    <property type="entry name" value="Aspartate Aminotransferase, domain 1"/>
    <property type="match status" value="1"/>
</dbReference>
<comment type="similarity">
    <text evidence="1 2">Belongs to the DegT/DnrJ/EryC1 family.</text>
</comment>
<accession>A0ABS1GK43</accession>
<dbReference type="Gene3D" id="3.40.640.10">
    <property type="entry name" value="Type I PLP-dependent aspartate aminotransferase-like (Major domain)"/>
    <property type="match status" value="1"/>
</dbReference>
<dbReference type="SUPFAM" id="SSF53383">
    <property type="entry name" value="PLP-dependent transferases"/>
    <property type="match status" value="1"/>
</dbReference>
<evidence type="ECO:0000256" key="2">
    <source>
        <dbReference type="RuleBase" id="RU004508"/>
    </source>
</evidence>
<dbReference type="InterPro" id="IPR000653">
    <property type="entry name" value="DegT/StrS_aminotransferase"/>
</dbReference>
<dbReference type="NCBIfam" id="NF011936">
    <property type="entry name" value="PRK15407.1"/>
    <property type="match status" value="1"/>
</dbReference>
<evidence type="ECO:0000313" key="4">
    <source>
        <dbReference type="Proteomes" id="UP000772812"/>
    </source>
</evidence>